<organism evidence="2 3">
    <name type="scientific">Fusibacter ferrireducens</name>
    <dbReference type="NCBI Taxonomy" id="2785058"/>
    <lineage>
        <taxon>Bacteria</taxon>
        <taxon>Bacillati</taxon>
        <taxon>Bacillota</taxon>
        <taxon>Clostridia</taxon>
        <taxon>Eubacteriales</taxon>
        <taxon>Eubacteriales Family XII. Incertae Sedis</taxon>
        <taxon>Fusibacter</taxon>
    </lineage>
</organism>
<name>A0ABR9ZU39_9FIRM</name>
<reference evidence="2 3" key="1">
    <citation type="submission" date="2020-11" db="EMBL/GenBank/DDBJ databases">
        <title>Fusibacter basophilias sp. nov.</title>
        <authorList>
            <person name="Qiu D."/>
        </authorList>
    </citation>
    <scope>NUCLEOTIDE SEQUENCE [LARGE SCALE GENOMIC DNA]</scope>
    <source>
        <strain evidence="2 3">Q10-2</strain>
    </source>
</reference>
<dbReference type="InterPro" id="IPR019121">
    <property type="entry name" value="CRISPR-assoc_CXXC-CXXC_dom"/>
</dbReference>
<gene>
    <name evidence="2" type="primary">cas8a1</name>
    <name evidence="2" type="ORF">ISU02_12850</name>
</gene>
<proteinExistence type="predicted"/>
<dbReference type="Proteomes" id="UP000614200">
    <property type="component" value="Unassembled WGS sequence"/>
</dbReference>
<comment type="caution">
    <text evidence="2">The sequence shown here is derived from an EMBL/GenBank/DDBJ whole genome shotgun (WGS) entry which is preliminary data.</text>
</comment>
<dbReference type="CDD" id="cd09754">
    <property type="entry name" value="Cas8a1_I-A"/>
    <property type="match status" value="1"/>
</dbReference>
<dbReference type="NCBIfam" id="TIGR01908">
    <property type="entry name" value="cas_CXXC_CXXC"/>
    <property type="match status" value="1"/>
</dbReference>
<dbReference type="InterPro" id="IPR010180">
    <property type="entry name" value="CRISPR-assoc_prot_CXXC-CXXC"/>
</dbReference>
<evidence type="ECO:0000259" key="1">
    <source>
        <dbReference type="Pfam" id="PF09706"/>
    </source>
</evidence>
<sequence length="562" mass="65407">MNDWLFNAGLVGLVNILKKAGDEALLDVKDYYVEFDTQLLEQFEEKYFNYFIETYKETLPWFKIVSYEKEIIHHIGTDYEHFDENALKTLNEYVQKTLKNNLKKDSFVAAYPLVDDERDVIAMGNQIEMISLKKGEQISDVLTQIKETHEKIQPIIAYCNRDDAKKYLAAKNVIYTIIKIAWNGVCFLNPQTKIKDMYVDYRQYFLEPAQVYFDASKKKYKYNCFNCGDLINDNSNVMSFLNAIGFDVGKKTSHVWAFNNDIALCPLCKLIYSCVPAGMTYVYNRGVYINENQRLSRAIRINENLKNHILESHVMNTTTTYKGMITAFNEQFQINLKYELADVQLIQSELIKKGKNEKILYKFSLFAKHMIEVFYNSRDILKILEKAGYEIGPKKAKIYFSVYEQVIERIFNNQNLFTLIHKLILYKLTDPQNCYYQTYHITSILEMNTEILKGVGAVENIEKEVIKRANSSGYYLREAYKSKGAKDKLNGISYRLLNALKTNNINMFMDTVLNCYLYTQKSVASIFLETFEDEEHFKSIGYAFVTGLIEGKENDKPNGGNN</sequence>
<protein>
    <submittedName>
        <fullName evidence="2">Type I-B CRISPR-associated protein Cas8b1/Cst1</fullName>
    </submittedName>
</protein>
<dbReference type="EMBL" id="JADKNH010000007">
    <property type="protein sequence ID" value="MBF4694001.1"/>
    <property type="molecule type" value="Genomic_DNA"/>
</dbReference>
<dbReference type="Pfam" id="PF09706">
    <property type="entry name" value="Cas_CXXC_CXXC"/>
    <property type="match status" value="1"/>
</dbReference>
<evidence type="ECO:0000313" key="3">
    <source>
        <dbReference type="Proteomes" id="UP000614200"/>
    </source>
</evidence>
<evidence type="ECO:0000313" key="2">
    <source>
        <dbReference type="EMBL" id="MBF4694001.1"/>
    </source>
</evidence>
<accession>A0ABR9ZU39</accession>
<keyword evidence="3" id="KW-1185">Reference proteome</keyword>
<feature type="domain" description="CRISPR-associated protein CXXC-CXXC" evidence="1">
    <location>
        <begin position="218"/>
        <end position="280"/>
    </location>
</feature>